<accession>A0A8H6WGC2</accession>
<feature type="domain" description="Major facilitator superfamily (MFS) profile" evidence="8">
    <location>
        <begin position="36"/>
        <end position="503"/>
    </location>
</feature>
<keyword evidence="4 7" id="KW-1133">Transmembrane helix</keyword>
<dbReference type="Pfam" id="PF07690">
    <property type="entry name" value="MFS_1"/>
    <property type="match status" value="1"/>
</dbReference>
<sequence length="534" mass="57630">MRSSEDATVETQQRHSEDGADLIHVVERPVWKSVSLVCLCFLAMVTNVASGTSVSVYLPAIGQDLHIAEEQLQWLVSAFSLSSGCLLLLLGRLADLYGRKKMFMAGTVYLGLLSLGCGFAKNANALFILRGFQGIGTAMFIPACIGILAHAFPPSRARSAAFATFSAGAPIGGALGTQIGGVLTVYTRATWHSAFFLIAGLAIFCAVWGYFLIDPDLPSTEKDRRVDWLGALLVTAGLALLVFVLSQGSIASKGWKTPYILVLLILSVIFLAAFIYWQHYLEKNSQTQRPPLMKLSMWSRANGRFAVMQAIAFLQWASFLSWYFWAQVYYEDYEHLSAIHTAVRMLPMTVTGFACNVFVMLVIGRLDFVVLIAAGTLLTGVAPLLFALIVPSAPYWAFGFPSTICSVFGADFIFAGGTLFVAKVSLPHEQSLAGGIFQTLTQLGTAFGLAITTIAFDSKTGGTSQQSAPLKAYKTANWTAFGISVFCTILAVVFLRGVGPIGSNEKMARRGKLVTPNTPAPSEKPSVSEEKAEV</sequence>
<evidence type="ECO:0000256" key="6">
    <source>
        <dbReference type="SAM" id="MobiDB-lite"/>
    </source>
</evidence>
<keyword evidence="5 7" id="KW-0472">Membrane</keyword>
<feature type="transmembrane region" description="Helical" evidence="7">
    <location>
        <begin position="476"/>
        <end position="499"/>
    </location>
</feature>
<dbReference type="PANTHER" id="PTHR42718">
    <property type="entry name" value="MAJOR FACILITATOR SUPERFAMILY MULTIDRUG TRANSPORTER MFSC"/>
    <property type="match status" value="1"/>
</dbReference>
<gene>
    <name evidence="9" type="ORF">HMN09_00399500</name>
</gene>
<evidence type="ECO:0000256" key="2">
    <source>
        <dbReference type="ARBA" id="ARBA00022448"/>
    </source>
</evidence>
<dbReference type="PROSITE" id="PS50850">
    <property type="entry name" value="MFS"/>
    <property type="match status" value="1"/>
</dbReference>
<evidence type="ECO:0000256" key="7">
    <source>
        <dbReference type="SAM" id="Phobius"/>
    </source>
</evidence>
<feature type="transmembrane region" description="Helical" evidence="7">
    <location>
        <begin position="258"/>
        <end position="280"/>
    </location>
</feature>
<evidence type="ECO:0000256" key="1">
    <source>
        <dbReference type="ARBA" id="ARBA00004141"/>
    </source>
</evidence>
<dbReference type="GO" id="GO:0016020">
    <property type="term" value="C:membrane"/>
    <property type="evidence" value="ECO:0007669"/>
    <property type="project" value="UniProtKB-SubCell"/>
</dbReference>
<dbReference type="EMBL" id="JACAZE010000005">
    <property type="protein sequence ID" value="KAF7316667.1"/>
    <property type="molecule type" value="Genomic_DNA"/>
</dbReference>
<dbReference type="PANTHER" id="PTHR42718:SF9">
    <property type="entry name" value="MAJOR FACILITATOR SUPERFAMILY MULTIDRUG TRANSPORTER MFSC"/>
    <property type="match status" value="1"/>
</dbReference>
<dbReference type="Proteomes" id="UP000613580">
    <property type="component" value="Unassembled WGS sequence"/>
</dbReference>
<feature type="transmembrane region" description="Helical" evidence="7">
    <location>
        <begin position="345"/>
        <end position="363"/>
    </location>
</feature>
<evidence type="ECO:0000256" key="5">
    <source>
        <dbReference type="ARBA" id="ARBA00023136"/>
    </source>
</evidence>
<dbReference type="InterPro" id="IPR011701">
    <property type="entry name" value="MFS"/>
</dbReference>
<dbReference type="PROSITE" id="PS00216">
    <property type="entry name" value="SUGAR_TRANSPORT_1"/>
    <property type="match status" value="1"/>
</dbReference>
<feature type="transmembrane region" description="Helical" evidence="7">
    <location>
        <begin position="395"/>
        <end position="420"/>
    </location>
</feature>
<feature type="transmembrane region" description="Helical" evidence="7">
    <location>
        <begin position="161"/>
        <end position="186"/>
    </location>
</feature>
<feature type="transmembrane region" description="Helical" evidence="7">
    <location>
        <begin position="368"/>
        <end position="389"/>
    </location>
</feature>
<comment type="subcellular location">
    <subcellularLocation>
        <location evidence="1">Membrane</location>
        <topology evidence="1">Multi-pass membrane protein</topology>
    </subcellularLocation>
</comment>
<keyword evidence="2" id="KW-0813">Transport</keyword>
<evidence type="ECO:0000256" key="3">
    <source>
        <dbReference type="ARBA" id="ARBA00022692"/>
    </source>
</evidence>
<comment type="caution">
    <text evidence="9">The sequence shown here is derived from an EMBL/GenBank/DDBJ whole genome shotgun (WGS) entry which is preliminary data.</text>
</comment>
<feature type="region of interest" description="Disordered" evidence="6">
    <location>
        <begin position="509"/>
        <end position="534"/>
    </location>
</feature>
<keyword evidence="3 7" id="KW-0812">Transmembrane</keyword>
<keyword evidence="10" id="KW-1185">Reference proteome</keyword>
<dbReference type="AlphaFoldDB" id="A0A8H6WGC2"/>
<reference evidence="9" key="1">
    <citation type="submission" date="2020-05" db="EMBL/GenBank/DDBJ databases">
        <title>Mycena genomes resolve the evolution of fungal bioluminescence.</title>
        <authorList>
            <person name="Tsai I.J."/>
        </authorList>
    </citation>
    <scope>NUCLEOTIDE SEQUENCE</scope>
    <source>
        <strain evidence="9">110903Hualien_Pintung</strain>
    </source>
</reference>
<feature type="transmembrane region" description="Helical" evidence="7">
    <location>
        <begin position="432"/>
        <end position="456"/>
    </location>
</feature>
<feature type="transmembrane region" description="Helical" evidence="7">
    <location>
        <begin position="72"/>
        <end position="90"/>
    </location>
</feature>
<organism evidence="9 10">
    <name type="scientific">Mycena chlorophos</name>
    <name type="common">Agaric fungus</name>
    <name type="synonym">Agaricus chlorophos</name>
    <dbReference type="NCBI Taxonomy" id="658473"/>
    <lineage>
        <taxon>Eukaryota</taxon>
        <taxon>Fungi</taxon>
        <taxon>Dikarya</taxon>
        <taxon>Basidiomycota</taxon>
        <taxon>Agaricomycotina</taxon>
        <taxon>Agaricomycetes</taxon>
        <taxon>Agaricomycetidae</taxon>
        <taxon>Agaricales</taxon>
        <taxon>Marasmiineae</taxon>
        <taxon>Mycenaceae</taxon>
        <taxon>Mycena</taxon>
    </lineage>
</organism>
<evidence type="ECO:0000313" key="10">
    <source>
        <dbReference type="Proteomes" id="UP000613580"/>
    </source>
</evidence>
<dbReference type="GO" id="GO:0022857">
    <property type="term" value="F:transmembrane transporter activity"/>
    <property type="evidence" value="ECO:0007669"/>
    <property type="project" value="InterPro"/>
</dbReference>
<proteinExistence type="predicted"/>
<dbReference type="SUPFAM" id="SSF103473">
    <property type="entry name" value="MFS general substrate transporter"/>
    <property type="match status" value="2"/>
</dbReference>
<name>A0A8H6WGC2_MYCCL</name>
<feature type="transmembrane region" description="Helical" evidence="7">
    <location>
        <begin position="225"/>
        <end position="246"/>
    </location>
</feature>
<feature type="transmembrane region" description="Helical" evidence="7">
    <location>
        <begin position="301"/>
        <end position="325"/>
    </location>
</feature>
<dbReference type="Gene3D" id="1.20.1250.20">
    <property type="entry name" value="MFS general substrate transporter like domains"/>
    <property type="match status" value="2"/>
</dbReference>
<evidence type="ECO:0000313" key="9">
    <source>
        <dbReference type="EMBL" id="KAF7316667.1"/>
    </source>
</evidence>
<protein>
    <submittedName>
        <fullName evidence="9">MFS general substrate transporter</fullName>
    </submittedName>
</protein>
<dbReference type="InterPro" id="IPR005829">
    <property type="entry name" value="Sugar_transporter_CS"/>
</dbReference>
<dbReference type="OrthoDB" id="5086884at2759"/>
<dbReference type="InterPro" id="IPR036259">
    <property type="entry name" value="MFS_trans_sf"/>
</dbReference>
<feature type="transmembrane region" description="Helical" evidence="7">
    <location>
        <begin position="102"/>
        <end position="121"/>
    </location>
</feature>
<feature type="transmembrane region" description="Helical" evidence="7">
    <location>
        <begin position="192"/>
        <end position="213"/>
    </location>
</feature>
<dbReference type="InterPro" id="IPR020846">
    <property type="entry name" value="MFS_dom"/>
</dbReference>
<feature type="transmembrane region" description="Helical" evidence="7">
    <location>
        <begin position="127"/>
        <end position="149"/>
    </location>
</feature>
<evidence type="ECO:0000256" key="4">
    <source>
        <dbReference type="ARBA" id="ARBA00022989"/>
    </source>
</evidence>
<feature type="transmembrane region" description="Helical" evidence="7">
    <location>
        <begin position="36"/>
        <end position="60"/>
    </location>
</feature>
<evidence type="ECO:0000259" key="8">
    <source>
        <dbReference type="PROSITE" id="PS50850"/>
    </source>
</evidence>